<reference evidence="2 3" key="1">
    <citation type="submission" date="2019-03" db="EMBL/GenBank/DDBJ databases">
        <title>First draft genome of Liparis tanakae, snailfish: a comprehensive survey of snailfish specific genes.</title>
        <authorList>
            <person name="Kim W."/>
            <person name="Song I."/>
            <person name="Jeong J.-H."/>
            <person name="Kim D."/>
            <person name="Kim S."/>
            <person name="Ryu S."/>
            <person name="Song J.Y."/>
            <person name="Lee S.K."/>
        </authorList>
    </citation>
    <scope>NUCLEOTIDE SEQUENCE [LARGE SCALE GENOMIC DNA]</scope>
    <source>
        <tissue evidence="2">Muscle</tissue>
    </source>
</reference>
<evidence type="ECO:0000313" key="3">
    <source>
        <dbReference type="Proteomes" id="UP000314294"/>
    </source>
</evidence>
<dbReference type="EMBL" id="SRLO01015272">
    <property type="protein sequence ID" value="TNN24476.1"/>
    <property type="molecule type" value="Genomic_DNA"/>
</dbReference>
<organism evidence="2 3">
    <name type="scientific">Liparis tanakae</name>
    <name type="common">Tanaka's snailfish</name>
    <dbReference type="NCBI Taxonomy" id="230148"/>
    <lineage>
        <taxon>Eukaryota</taxon>
        <taxon>Metazoa</taxon>
        <taxon>Chordata</taxon>
        <taxon>Craniata</taxon>
        <taxon>Vertebrata</taxon>
        <taxon>Euteleostomi</taxon>
        <taxon>Actinopterygii</taxon>
        <taxon>Neopterygii</taxon>
        <taxon>Teleostei</taxon>
        <taxon>Neoteleostei</taxon>
        <taxon>Acanthomorphata</taxon>
        <taxon>Eupercaria</taxon>
        <taxon>Perciformes</taxon>
        <taxon>Cottioidei</taxon>
        <taxon>Cottales</taxon>
        <taxon>Liparidae</taxon>
        <taxon>Liparis</taxon>
    </lineage>
</organism>
<evidence type="ECO:0000313" key="2">
    <source>
        <dbReference type="EMBL" id="TNN24476.1"/>
    </source>
</evidence>
<proteinExistence type="predicted"/>
<accession>A0A4Z2E6C7</accession>
<protein>
    <submittedName>
        <fullName evidence="2">Uncharacterized protein</fullName>
    </submittedName>
</protein>
<keyword evidence="3" id="KW-1185">Reference proteome</keyword>
<evidence type="ECO:0000256" key="1">
    <source>
        <dbReference type="SAM" id="MobiDB-lite"/>
    </source>
</evidence>
<dbReference type="OrthoDB" id="8854284at2759"/>
<dbReference type="Proteomes" id="UP000314294">
    <property type="component" value="Unassembled WGS sequence"/>
</dbReference>
<gene>
    <name evidence="2" type="ORF">EYF80_065398</name>
</gene>
<dbReference type="AlphaFoldDB" id="A0A4Z2E6C7"/>
<comment type="caution">
    <text evidence="2">The sequence shown here is derived from an EMBL/GenBank/DDBJ whole genome shotgun (WGS) entry which is preliminary data.</text>
</comment>
<feature type="compositionally biased region" description="Basic and acidic residues" evidence="1">
    <location>
        <begin position="81"/>
        <end position="91"/>
    </location>
</feature>
<sequence>MSGKERSPRHRPWSVYRANTFDLAAEMMGLALSGNSVTATMVTGSTTSVMKGVKRRPLTSPPTGSSQDPDEPVLEFSVGELTRRRGCEHHASSPWRRRAEHVKSQFTQ</sequence>
<feature type="region of interest" description="Disordered" evidence="1">
    <location>
        <begin position="48"/>
        <end position="108"/>
    </location>
</feature>
<name>A0A4Z2E6C7_9TELE</name>